<dbReference type="Proteomes" id="UP000237819">
    <property type="component" value="Unassembled WGS sequence"/>
</dbReference>
<dbReference type="SUPFAM" id="SSF53300">
    <property type="entry name" value="vWA-like"/>
    <property type="match status" value="1"/>
</dbReference>
<dbReference type="InterPro" id="IPR002035">
    <property type="entry name" value="VWF_A"/>
</dbReference>
<sequence>MSSRRKDRENPVAVRTAPRRGVIVVLAAVLMIVMMGFIALSVDVGYMFTMQSQLQRSVDAAALAGAGSLIEGEDVATAQVHEYLTHNPVGLQWKEFTDGDTAGNVDLFLTKYGDGLNLSIGDWNATTAQVEAVDDSPSTVSVRMTYQNMPFFFGHLLGRDSFDITAESIATYQSRDIMLVLDLSGSMNDDSEFNAISKLGFEHVYTNGQQMYADLGYPVYGDLTFDPQYAKAQGATPVSEGQAKTSVTYRGPSVVASSDKGISKVSVRTSSGSTYNYYPGGATSYTANPNQEVRYVWITSGKNADNSDQVHSFDFDGNRVSTIRNALGLNNVAYPYPQGSWNDYINYCLGTGQNNNAGYRYRFGYFNWINYLLERRYSYNATPDLWKVSAQPVTAVKNSVDLFIHFMQEGDGRDRVGLAVYNAPDGNGLLESTLTDNLGFIMAQSRQRQAGHYHNYTNIGGGMTVAREELQARARVGAVKMMVLLTDGQANWVNGGVNSGAAKQYVLDEAYLCAENHIKILTISLGAGADKALMDEVAQITNGVHFNVPGGQTVAEYTEDLTNIFRQVAGHRPLKLVK</sequence>
<dbReference type="CDD" id="cd00198">
    <property type="entry name" value="vWFA"/>
    <property type="match status" value="1"/>
</dbReference>
<evidence type="ECO:0000313" key="6">
    <source>
        <dbReference type="Proteomes" id="UP000239388"/>
    </source>
</evidence>
<gene>
    <name evidence="4" type="ORF">C5Y93_30140</name>
    <name evidence="3" type="ORF">C5Y98_13895</name>
</gene>
<dbReference type="Gene3D" id="3.40.50.410">
    <property type="entry name" value="von Willebrand factor, type A domain"/>
    <property type="match status" value="1"/>
</dbReference>
<comment type="caution">
    <text evidence="4">The sequence shown here is derived from an EMBL/GenBank/DDBJ whole genome shotgun (WGS) entry which is preliminary data.</text>
</comment>
<dbReference type="EMBL" id="PUHZ01000026">
    <property type="protein sequence ID" value="PQO41379.1"/>
    <property type="molecule type" value="Genomic_DNA"/>
</dbReference>
<dbReference type="RefSeq" id="WP_105339203.1">
    <property type="nucleotide sequence ID" value="NZ_PUHZ01000026.1"/>
</dbReference>
<dbReference type="InterPro" id="IPR036465">
    <property type="entry name" value="vWFA_dom_sf"/>
</dbReference>
<keyword evidence="1" id="KW-0472">Membrane</keyword>
<reference evidence="5 6" key="1">
    <citation type="submission" date="2018-02" db="EMBL/GenBank/DDBJ databases">
        <title>Comparative genomes isolates from brazilian mangrove.</title>
        <authorList>
            <person name="Araujo J.E."/>
            <person name="Taketani R.G."/>
            <person name="Silva M.C.P."/>
            <person name="Loureco M.V."/>
            <person name="Andreote F.D."/>
        </authorList>
    </citation>
    <scope>NUCLEOTIDE SEQUENCE [LARGE SCALE GENOMIC DNA]</scope>
    <source>
        <strain evidence="3 6">NAP PRIS-MGV</strain>
        <strain evidence="4 5">Nap-Phe MGV</strain>
    </source>
</reference>
<evidence type="ECO:0000313" key="3">
    <source>
        <dbReference type="EMBL" id="PQO35449.1"/>
    </source>
</evidence>
<organism evidence="4 5">
    <name type="scientific">Blastopirellula marina</name>
    <dbReference type="NCBI Taxonomy" id="124"/>
    <lineage>
        <taxon>Bacteria</taxon>
        <taxon>Pseudomonadati</taxon>
        <taxon>Planctomycetota</taxon>
        <taxon>Planctomycetia</taxon>
        <taxon>Pirellulales</taxon>
        <taxon>Pirellulaceae</taxon>
        <taxon>Blastopirellula</taxon>
    </lineage>
</organism>
<dbReference type="SMART" id="SM00327">
    <property type="entry name" value="VWA"/>
    <property type="match status" value="1"/>
</dbReference>
<dbReference type="Pfam" id="PF13400">
    <property type="entry name" value="Tad"/>
    <property type="match status" value="1"/>
</dbReference>
<name>A0A2S8GAE1_9BACT</name>
<dbReference type="Proteomes" id="UP000239388">
    <property type="component" value="Unassembled WGS sequence"/>
</dbReference>
<feature type="transmembrane region" description="Helical" evidence="1">
    <location>
        <begin position="21"/>
        <end position="48"/>
    </location>
</feature>
<dbReference type="EMBL" id="PUIB01000015">
    <property type="protein sequence ID" value="PQO35449.1"/>
    <property type="molecule type" value="Genomic_DNA"/>
</dbReference>
<keyword evidence="1" id="KW-0812">Transmembrane</keyword>
<keyword evidence="1" id="KW-1133">Transmembrane helix</keyword>
<evidence type="ECO:0000313" key="4">
    <source>
        <dbReference type="EMBL" id="PQO41379.1"/>
    </source>
</evidence>
<proteinExistence type="predicted"/>
<dbReference type="AlphaFoldDB" id="A0A2S8GAE1"/>
<accession>A0A2S8GAE1</accession>
<dbReference type="OrthoDB" id="226623at2"/>
<evidence type="ECO:0000256" key="1">
    <source>
        <dbReference type="SAM" id="Phobius"/>
    </source>
</evidence>
<evidence type="ECO:0000259" key="2">
    <source>
        <dbReference type="PROSITE" id="PS50234"/>
    </source>
</evidence>
<dbReference type="InterPro" id="IPR028087">
    <property type="entry name" value="Tad_N"/>
</dbReference>
<dbReference type="Pfam" id="PF00092">
    <property type="entry name" value="VWA"/>
    <property type="match status" value="1"/>
</dbReference>
<feature type="domain" description="VWFA" evidence="2">
    <location>
        <begin position="368"/>
        <end position="568"/>
    </location>
</feature>
<dbReference type="PROSITE" id="PS50234">
    <property type="entry name" value="VWFA"/>
    <property type="match status" value="1"/>
</dbReference>
<protein>
    <recommendedName>
        <fullName evidence="2">VWFA domain-containing protein</fullName>
    </recommendedName>
</protein>
<evidence type="ECO:0000313" key="5">
    <source>
        <dbReference type="Proteomes" id="UP000237819"/>
    </source>
</evidence>